<sequence length="697" mass="76370">MSGGQNSVDGDVHGTAVQVGSADEVNLMLGGGAFVPVKPKTLPSDPLELSFANRTAELAELDRLCARARQEGRSQVALLHGMGGIGKTLTMLRFAHQEQDRFPDGVFYDDLGGNDPDGPRTPSEILSGFLYKLGVDGSAQPSTEKERGAAFRHLTADQQVLLVLDDAATAAQVLALLPSSSRSVVLVTARRELSFLSSRVASIPVEPFEPVAALDLLTERLGEEADGAGPELRALVEACGRHPYALQLAGRRLRGRSSLPTRANRIAQNPLTLDEDGEPRLKGQFDSAYAELGEQDRRTYRLLAAHPRGEFSLAAAAALLGEDVVDAEDRVDVLADLHLVTRVAPERYRFHSLSRAHAQGKLTADEDVEDRHRATARMVRHYLDFTMRRDAVLSARRRLNPDYAHVEPAHRGPDAHRTAVHELEAERGALPGVVRAAHEHGLHEQTWQLCEALFTFLVDRDCYEDLLEILPLATPSAQQLAAPDVEVRMRAHLGSAYFLAQDYVAARAQFELSLQLAEQCGDVLGRQSALEWLGQIHERLGDPQAALQYYDASREVVQQEFAPERRPRPLALHGMHSGRVLVDNGEPERALDRLHAAHECFAELGEQANPAKTALSIARARLLGHELDDADRWARYALDICREVRMVQDTAVALELLGEISARSGDTAAAAEHRREAGRLLSALGAERARALLDEQS</sequence>
<dbReference type="InterPro" id="IPR027417">
    <property type="entry name" value="P-loop_NTPase"/>
</dbReference>
<comment type="caution">
    <text evidence="2">The sequence shown here is derived from an EMBL/GenBank/DDBJ whole genome shotgun (WGS) entry which is preliminary data.</text>
</comment>
<name>A0A929FYB9_9PSEU</name>
<dbReference type="Pfam" id="PF00931">
    <property type="entry name" value="NB-ARC"/>
    <property type="match status" value="1"/>
</dbReference>
<dbReference type="Gene3D" id="1.25.40.10">
    <property type="entry name" value="Tetratricopeptide repeat domain"/>
    <property type="match status" value="2"/>
</dbReference>
<proteinExistence type="predicted"/>
<feature type="domain" description="AAA+ ATPase" evidence="1">
    <location>
        <begin position="73"/>
        <end position="207"/>
    </location>
</feature>
<evidence type="ECO:0000259" key="1">
    <source>
        <dbReference type="SMART" id="SM00382"/>
    </source>
</evidence>
<keyword evidence="3" id="KW-1185">Reference proteome</keyword>
<dbReference type="EMBL" id="JADEYC010000004">
    <property type="protein sequence ID" value="MBE9373239.1"/>
    <property type="molecule type" value="Genomic_DNA"/>
</dbReference>
<dbReference type="InterPro" id="IPR002182">
    <property type="entry name" value="NB-ARC"/>
</dbReference>
<dbReference type="GO" id="GO:0043531">
    <property type="term" value="F:ADP binding"/>
    <property type="evidence" value="ECO:0007669"/>
    <property type="project" value="InterPro"/>
</dbReference>
<dbReference type="Gene3D" id="3.40.50.300">
    <property type="entry name" value="P-loop containing nucleotide triphosphate hydrolases"/>
    <property type="match status" value="1"/>
</dbReference>
<dbReference type="SUPFAM" id="SSF52540">
    <property type="entry name" value="P-loop containing nucleoside triphosphate hydrolases"/>
    <property type="match status" value="1"/>
</dbReference>
<dbReference type="SUPFAM" id="SSF48452">
    <property type="entry name" value="TPR-like"/>
    <property type="match status" value="1"/>
</dbReference>
<dbReference type="Proteomes" id="UP000598360">
    <property type="component" value="Unassembled WGS sequence"/>
</dbReference>
<dbReference type="PANTHER" id="PTHR47691:SF3">
    <property type="entry name" value="HTH-TYPE TRANSCRIPTIONAL REGULATOR RV0890C-RELATED"/>
    <property type="match status" value="1"/>
</dbReference>
<reference evidence="2" key="1">
    <citation type="submission" date="2020-10" db="EMBL/GenBank/DDBJ databases">
        <title>Diversity and distribution of actinomycetes associated with coral in the coast of Hainan.</title>
        <authorList>
            <person name="Li F."/>
        </authorList>
    </citation>
    <scope>NUCLEOTIDE SEQUENCE</scope>
    <source>
        <strain evidence="2">HNM0983</strain>
    </source>
</reference>
<dbReference type="AlphaFoldDB" id="A0A929FYB9"/>
<evidence type="ECO:0000313" key="2">
    <source>
        <dbReference type="EMBL" id="MBE9373239.1"/>
    </source>
</evidence>
<dbReference type="PANTHER" id="PTHR47691">
    <property type="entry name" value="REGULATOR-RELATED"/>
    <property type="match status" value="1"/>
</dbReference>
<evidence type="ECO:0000313" key="3">
    <source>
        <dbReference type="Proteomes" id="UP000598360"/>
    </source>
</evidence>
<dbReference type="PRINTS" id="PR00364">
    <property type="entry name" value="DISEASERSIST"/>
</dbReference>
<gene>
    <name evidence="2" type="ORF">IQ251_02135</name>
</gene>
<dbReference type="SMART" id="SM00382">
    <property type="entry name" value="AAA"/>
    <property type="match status" value="1"/>
</dbReference>
<dbReference type="InterPro" id="IPR003593">
    <property type="entry name" value="AAA+_ATPase"/>
</dbReference>
<dbReference type="RefSeq" id="WP_193926693.1">
    <property type="nucleotide sequence ID" value="NZ_JADEYC010000004.1"/>
</dbReference>
<protein>
    <submittedName>
        <fullName evidence="2">AAA family ATPase</fullName>
    </submittedName>
</protein>
<accession>A0A929FYB9</accession>
<dbReference type="InterPro" id="IPR011990">
    <property type="entry name" value="TPR-like_helical_dom_sf"/>
</dbReference>
<organism evidence="2 3">
    <name type="scientific">Saccharopolyspora montiporae</name>
    <dbReference type="NCBI Taxonomy" id="2781240"/>
    <lineage>
        <taxon>Bacteria</taxon>
        <taxon>Bacillati</taxon>
        <taxon>Actinomycetota</taxon>
        <taxon>Actinomycetes</taxon>
        <taxon>Pseudonocardiales</taxon>
        <taxon>Pseudonocardiaceae</taxon>
        <taxon>Saccharopolyspora</taxon>
    </lineage>
</organism>